<dbReference type="InterPro" id="IPR001487">
    <property type="entry name" value="Bromodomain"/>
</dbReference>
<feature type="compositionally biased region" description="Basic and acidic residues" evidence="5">
    <location>
        <begin position="346"/>
        <end position="355"/>
    </location>
</feature>
<comment type="caution">
    <text evidence="8">The sequence shown here is derived from an EMBL/GenBank/DDBJ whole genome shotgun (WGS) entry which is preliminary data.</text>
</comment>
<keyword evidence="3" id="KW-0804">Transcription</keyword>
<feature type="region of interest" description="Disordered" evidence="5">
    <location>
        <begin position="1"/>
        <end position="33"/>
    </location>
</feature>
<dbReference type="PRINTS" id="PR00503">
    <property type="entry name" value="BROMODOMAIN"/>
</dbReference>
<dbReference type="AlphaFoldDB" id="A0A9D5H9T3"/>
<proteinExistence type="predicted"/>
<keyword evidence="2 4" id="KW-0103">Bromodomain</keyword>
<dbReference type="Gene3D" id="1.20.920.10">
    <property type="entry name" value="Bromodomain-like"/>
    <property type="match status" value="1"/>
</dbReference>
<name>A0A9D5H9T3_9LILI</name>
<feature type="region of interest" description="Disordered" evidence="5">
    <location>
        <begin position="100"/>
        <end position="125"/>
    </location>
</feature>
<dbReference type="InterPro" id="IPR036427">
    <property type="entry name" value="Bromodomain-like_sf"/>
</dbReference>
<evidence type="ECO:0000256" key="1">
    <source>
        <dbReference type="ARBA" id="ARBA00023015"/>
    </source>
</evidence>
<dbReference type="Pfam" id="PF17035">
    <property type="entry name" value="BET"/>
    <property type="match status" value="1"/>
</dbReference>
<accession>A0A9D5H9T3</accession>
<feature type="domain" description="NET" evidence="7">
    <location>
        <begin position="238"/>
        <end position="319"/>
    </location>
</feature>
<dbReference type="PROSITE" id="PS51525">
    <property type="entry name" value="NET"/>
    <property type="match status" value="1"/>
</dbReference>
<dbReference type="Pfam" id="PF00439">
    <property type="entry name" value="Bromodomain"/>
    <property type="match status" value="1"/>
</dbReference>
<feature type="compositionally biased region" description="Basic and acidic residues" evidence="5">
    <location>
        <begin position="115"/>
        <end position="125"/>
    </location>
</feature>
<evidence type="ECO:0000256" key="4">
    <source>
        <dbReference type="PROSITE-ProRule" id="PRU00035"/>
    </source>
</evidence>
<dbReference type="SMART" id="SM00297">
    <property type="entry name" value="BROMO"/>
    <property type="match status" value="1"/>
</dbReference>
<dbReference type="PROSITE" id="PS50014">
    <property type="entry name" value="BROMODOMAIN_2"/>
    <property type="match status" value="1"/>
</dbReference>
<evidence type="ECO:0000313" key="8">
    <source>
        <dbReference type="EMBL" id="KAJ0968689.1"/>
    </source>
</evidence>
<keyword evidence="1" id="KW-0805">Transcription regulation</keyword>
<dbReference type="InterPro" id="IPR038336">
    <property type="entry name" value="NET_sf"/>
</dbReference>
<dbReference type="InterPro" id="IPR027353">
    <property type="entry name" value="NET_dom"/>
</dbReference>
<dbReference type="Proteomes" id="UP001085076">
    <property type="component" value="Miscellaneous, Linkage group lg06"/>
</dbReference>
<protein>
    <submittedName>
        <fullName evidence="8">Uncharacterized protein</fullName>
    </submittedName>
</protein>
<feature type="domain" description="Bromo" evidence="6">
    <location>
        <begin position="142"/>
        <end position="214"/>
    </location>
</feature>
<evidence type="ECO:0000259" key="6">
    <source>
        <dbReference type="PROSITE" id="PS50014"/>
    </source>
</evidence>
<dbReference type="OrthoDB" id="615661at2759"/>
<dbReference type="SUPFAM" id="SSF47370">
    <property type="entry name" value="Bromodomain"/>
    <property type="match status" value="1"/>
</dbReference>
<evidence type="ECO:0000259" key="7">
    <source>
        <dbReference type="PROSITE" id="PS51525"/>
    </source>
</evidence>
<feature type="compositionally biased region" description="Polar residues" evidence="5">
    <location>
        <begin position="1"/>
        <end position="15"/>
    </location>
</feature>
<dbReference type="EMBL" id="JAGGNH010000006">
    <property type="protein sequence ID" value="KAJ0968689.1"/>
    <property type="molecule type" value="Genomic_DNA"/>
</dbReference>
<dbReference type="PANTHER" id="PTHR45926">
    <property type="entry name" value="OSJNBA0053K19.4 PROTEIN"/>
    <property type="match status" value="1"/>
</dbReference>
<reference evidence="8" key="2">
    <citation type="journal article" date="2022" name="Hortic Res">
        <title>The genome of Dioscorea zingiberensis sheds light on the biosynthesis, origin and evolution of the medicinally important diosgenin saponins.</title>
        <authorList>
            <person name="Li Y."/>
            <person name="Tan C."/>
            <person name="Li Z."/>
            <person name="Guo J."/>
            <person name="Li S."/>
            <person name="Chen X."/>
            <person name="Wang C."/>
            <person name="Dai X."/>
            <person name="Yang H."/>
            <person name="Song W."/>
            <person name="Hou L."/>
            <person name="Xu J."/>
            <person name="Tong Z."/>
            <person name="Xu A."/>
            <person name="Yuan X."/>
            <person name="Wang W."/>
            <person name="Yang Q."/>
            <person name="Chen L."/>
            <person name="Sun Z."/>
            <person name="Wang K."/>
            <person name="Pan B."/>
            <person name="Chen J."/>
            <person name="Bao Y."/>
            <person name="Liu F."/>
            <person name="Qi X."/>
            <person name="Gang D.R."/>
            <person name="Wen J."/>
            <person name="Li J."/>
        </authorList>
    </citation>
    <scope>NUCLEOTIDE SEQUENCE</scope>
    <source>
        <strain evidence="8">Dzin_1.0</strain>
    </source>
</reference>
<sequence length="400" mass="45151">MTSDNKTHAGQNPSPETHLLAGGGDGDIKGGVDRIYPQSHVTEENPMAGAGESRPVWNPDWCYTINIARCTKRERRELKEKLSWELQQVQSVMRWVDASSTGNLTRLPPKKRRKKEEDRRSESEKGLAAMMRKCLEIVNKLRRQKGANWFNAPVDADRLGLYDYHQFIKTPMDLGTVKEKLTKGSYRRPSDFAADVKLTFDNAMLYNAPDHLVHQLAGQLLSKFQKMYYPAYEVYRKRTSDEDGEVMMTDKEKKELMVGLQNLDDKAMNEAIQMMRRQGVELKTDGDEVEVELEALDNATLWQLKHFLLAVSQGPEPITTTHYEINNTDNKINSIDNVYNNNKLDDREIEKKKADSGSSSNSDCESSSSNSSSGNSSSSSSSDSEISLVNDSVQETTLPP</sequence>
<evidence type="ECO:0000313" key="9">
    <source>
        <dbReference type="Proteomes" id="UP001085076"/>
    </source>
</evidence>
<keyword evidence="9" id="KW-1185">Reference proteome</keyword>
<organism evidence="8 9">
    <name type="scientific">Dioscorea zingiberensis</name>
    <dbReference type="NCBI Taxonomy" id="325984"/>
    <lineage>
        <taxon>Eukaryota</taxon>
        <taxon>Viridiplantae</taxon>
        <taxon>Streptophyta</taxon>
        <taxon>Embryophyta</taxon>
        <taxon>Tracheophyta</taxon>
        <taxon>Spermatophyta</taxon>
        <taxon>Magnoliopsida</taxon>
        <taxon>Liliopsida</taxon>
        <taxon>Dioscoreales</taxon>
        <taxon>Dioscoreaceae</taxon>
        <taxon>Dioscorea</taxon>
    </lineage>
</organism>
<reference evidence="8" key="1">
    <citation type="submission" date="2021-03" db="EMBL/GenBank/DDBJ databases">
        <authorList>
            <person name="Li Z."/>
            <person name="Yang C."/>
        </authorList>
    </citation>
    <scope>NUCLEOTIDE SEQUENCE</scope>
    <source>
        <strain evidence="8">Dzin_1.0</strain>
        <tissue evidence="8">Leaf</tissue>
    </source>
</reference>
<dbReference type="Gene3D" id="1.20.1270.220">
    <property type="match status" value="1"/>
</dbReference>
<feature type="region of interest" description="Disordered" evidence="5">
    <location>
        <begin position="346"/>
        <end position="400"/>
    </location>
</feature>
<gene>
    <name evidence="8" type="ORF">J5N97_021566</name>
</gene>
<evidence type="ECO:0000256" key="2">
    <source>
        <dbReference type="ARBA" id="ARBA00023117"/>
    </source>
</evidence>
<evidence type="ECO:0000256" key="5">
    <source>
        <dbReference type="SAM" id="MobiDB-lite"/>
    </source>
</evidence>
<evidence type="ECO:0000256" key="3">
    <source>
        <dbReference type="ARBA" id="ARBA00023163"/>
    </source>
</evidence>
<feature type="compositionally biased region" description="Low complexity" evidence="5">
    <location>
        <begin position="356"/>
        <end position="392"/>
    </location>
</feature>